<dbReference type="Gene3D" id="1.10.510.10">
    <property type="entry name" value="Transferase(Phosphotransferase) domain 1"/>
    <property type="match status" value="1"/>
</dbReference>
<dbReference type="PANTHER" id="PTHR24363:SF0">
    <property type="entry name" value="SERINE_THREONINE KINASE LIKE DOMAIN CONTAINING 1"/>
    <property type="match status" value="1"/>
</dbReference>
<comment type="catalytic activity">
    <reaction evidence="8">
        <text>L-seryl-[protein] + ATP = O-phospho-L-seryl-[protein] + ADP + H(+)</text>
        <dbReference type="Rhea" id="RHEA:17989"/>
        <dbReference type="Rhea" id="RHEA-COMP:9863"/>
        <dbReference type="Rhea" id="RHEA-COMP:11604"/>
        <dbReference type="ChEBI" id="CHEBI:15378"/>
        <dbReference type="ChEBI" id="CHEBI:29999"/>
        <dbReference type="ChEBI" id="CHEBI:30616"/>
        <dbReference type="ChEBI" id="CHEBI:83421"/>
        <dbReference type="ChEBI" id="CHEBI:456216"/>
        <dbReference type="EC" id="2.7.11.1"/>
    </reaction>
</comment>
<protein>
    <recommendedName>
        <fullName evidence="1">non-specific serine/threonine protein kinase</fullName>
        <ecNumber evidence="1">2.7.11.1</ecNumber>
    </recommendedName>
</protein>
<feature type="domain" description="Protein kinase" evidence="10">
    <location>
        <begin position="12"/>
        <end position="269"/>
    </location>
</feature>
<keyword evidence="5" id="KW-0418">Kinase</keyword>
<evidence type="ECO:0000256" key="2">
    <source>
        <dbReference type="ARBA" id="ARBA00022527"/>
    </source>
</evidence>
<proteinExistence type="predicted"/>
<accession>A0A3S1J610</accession>
<gene>
    <name evidence="11" type="ORF">DSM106972_015640</name>
</gene>
<dbReference type="PROSITE" id="PS00107">
    <property type="entry name" value="PROTEIN_KINASE_ATP"/>
    <property type="match status" value="1"/>
</dbReference>
<evidence type="ECO:0000256" key="7">
    <source>
        <dbReference type="ARBA" id="ARBA00047899"/>
    </source>
</evidence>
<keyword evidence="6 9" id="KW-0067">ATP-binding</keyword>
<dbReference type="PANTHER" id="PTHR24363">
    <property type="entry name" value="SERINE/THREONINE PROTEIN KINASE"/>
    <property type="match status" value="1"/>
</dbReference>
<dbReference type="SUPFAM" id="SSF56112">
    <property type="entry name" value="Protein kinase-like (PK-like)"/>
    <property type="match status" value="1"/>
</dbReference>
<sequence length="629" mass="70555">MLVPGTVLGGCYKIIRLLGIGGFGETYEAEDLKRFNCLCVVKRLRPQINFSVLEITRRLFDREARTLRELGDEHEQIPQLYAYFEENQEFYLVQEYIEGATLTDILLEITLSEFEVIDLLKQVLKVLDFIHNHNNRVIHRDIKPANLIRRSKDNKIVVIDFGAVKEKFQEALNDLSTVAIGTPDYMPLEQLQKRPLPCSDIYALGIVAIQALTGVHPGKLTRNIDDNINELVNTNASTGLKNVLNNMVRTQSSQRYESAFEVLKALKELESKPQQIDYNNQYNLQQRLTQIPDTQISPTKANKKFLKFFKCIVAGFAIVSLFSMLSVFINNSPLVCILNSVPEGNFSYSGSTTWQLFRDDVEKSIENTCPQFQLNFSPRPGNGPGSGYGIQLLLKKQVNFAISSRNVSDEENKQAQSQGAMLVEEPVAIDGIAIGVNQNLPIDALTINQLRNLLTGKINDWNQLGVTNSSKINKINVYEGSNSSVNEILKLKVLGGNKLREDVNKIDNAPGITEGMRKVFRDENGIFLVSSAHLARQCQGKALAIDTDSSNLVSPYKNPQVPLAKCTPTNRNKPNVTAFKNETYPLTNRLFVIYNQNNPISKQVGTAYIKLLKTAPRRKLIEEAGFVAI</sequence>
<dbReference type="SUPFAM" id="SSF53850">
    <property type="entry name" value="Periplasmic binding protein-like II"/>
    <property type="match status" value="1"/>
</dbReference>
<dbReference type="Proteomes" id="UP000271624">
    <property type="component" value="Unassembled WGS sequence"/>
</dbReference>
<evidence type="ECO:0000256" key="6">
    <source>
        <dbReference type="ARBA" id="ARBA00022840"/>
    </source>
</evidence>
<dbReference type="InterPro" id="IPR011009">
    <property type="entry name" value="Kinase-like_dom_sf"/>
</dbReference>
<dbReference type="EC" id="2.7.11.1" evidence="1"/>
<keyword evidence="12" id="KW-1185">Reference proteome</keyword>
<keyword evidence="3" id="KW-0808">Transferase</keyword>
<name>A0A3S1J610_9CYAN</name>
<evidence type="ECO:0000256" key="8">
    <source>
        <dbReference type="ARBA" id="ARBA00048679"/>
    </source>
</evidence>
<dbReference type="AlphaFoldDB" id="A0A3S1J610"/>
<evidence type="ECO:0000313" key="12">
    <source>
        <dbReference type="Proteomes" id="UP000271624"/>
    </source>
</evidence>
<reference evidence="11" key="1">
    <citation type="submission" date="2018-12" db="EMBL/GenBank/DDBJ databases">
        <authorList>
            <person name="Will S."/>
            <person name="Neumann-Schaal M."/>
            <person name="Henke P."/>
        </authorList>
    </citation>
    <scope>NUCLEOTIDE SEQUENCE</scope>
    <source>
        <strain evidence="11">PCC 7102</strain>
    </source>
</reference>
<dbReference type="InterPro" id="IPR024370">
    <property type="entry name" value="PBP_domain"/>
</dbReference>
<evidence type="ECO:0000256" key="9">
    <source>
        <dbReference type="PROSITE-ProRule" id="PRU10141"/>
    </source>
</evidence>
<keyword evidence="2" id="KW-0723">Serine/threonine-protein kinase</keyword>
<dbReference type="EMBL" id="RSCL01000003">
    <property type="protein sequence ID" value="RUT08396.1"/>
    <property type="molecule type" value="Genomic_DNA"/>
</dbReference>
<dbReference type="InterPro" id="IPR017441">
    <property type="entry name" value="Protein_kinase_ATP_BS"/>
</dbReference>
<keyword evidence="4 9" id="KW-0547">Nucleotide-binding</keyword>
<reference evidence="11" key="2">
    <citation type="journal article" date="2019" name="Genome Biol. Evol.">
        <title>Day and night: Metabolic profiles and evolutionary relationships of six axenic non-marine cyanobacteria.</title>
        <authorList>
            <person name="Will S.E."/>
            <person name="Henke P."/>
            <person name="Boedeker C."/>
            <person name="Huang S."/>
            <person name="Brinkmann H."/>
            <person name="Rohde M."/>
            <person name="Jarek M."/>
            <person name="Friedl T."/>
            <person name="Seufert S."/>
            <person name="Schumacher M."/>
            <person name="Overmann J."/>
            <person name="Neumann-Schaal M."/>
            <person name="Petersen J."/>
        </authorList>
    </citation>
    <scope>NUCLEOTIDE SEQUENCE [LARGE SCALE GENOMIC DNA]</scope>
    <source>
        <strain evidence="11">PCC 7102</strain>
    </source>
</reference>
<evidence type="ECO:0000256" key="4">
    <source>
        <dbReference type="ARBA" id="ARBA00022741"/>
    </source>
</evidence>
<dbReference type="Pfam" id="PF00069">
    <property type="entry name" value="Pkinase"/>
    <property type="match status" value="1"/>
</dbReference>
<dbReference type="GO" id="GO:0004674">
    <property type="term" value="F:protein serine/threonine kinase activity"/>
    <property type="evidence" value="ECO:0007669"/>
    <property type="project" value="UniProtKB-KW"/>
</dbReference>
<evidence type="ECO:0000256" key="1">
    <source>
        <dbReference type="ARBA" id="ARBA00012513"/>
    </source>
</evidence>
<dbReference type="Gene3D" id="3.40.190.10">
    <property type="entry name" value="Periplasmic binding protein-like II"/>
    <property type="match status" value="2"/>
</dbReference>
<dbReference type="Pfam" id="PF12849">
    <property type="entry name" value="PBP_like_2"/>
    <property type="match status" value="1"/>
</dbReference>
<comment type="catalytic activity">
    <reaction evidence="7">
        <text>L-threonyl-[protein] + ATP = O-phospho-L-threonyl-[protein] + ADP + H(+)</text>
        <dbReference type="Rhea" id="RHEA:46608"/>
        <dbReference type="Rhea" id="RHEA-COMP:11060"/>
        <dbReference type="Rhea" id="RHEA-COMP:11605"/>
        <dbReference type="ChEBI" id="CHEBI:15378"/>
        <dbReference type="ChEBI" id="CHEBI:30013"/>
        <dbReference type="ChEBI" id="CHEBI:30616"/>
        <dbReference type="ChEBI" id="CHEBI:61977"/>
        <dbReference type="ChEBI" id="CHEBI:456216"/>
        <dbReference type="EC" id="2.7.11.1"/>
    </reaction>
</comment>
<evidence type="ECO:0000256" key="3">
    <source>
        <dbReference type="ARBA" id="ARBA00022679"/>
    </source>
</evidence>
<dbReference type="Gene3D" id="3.30.200.20">
    <property type="entry name" value="Phosphorylase Kinase, domain 1"/>
    <property type="match status" value="1"/>
</dbReference>
<dbReference type="GO" id="GO:0005524">
    <property type="term" value="F:ATP binding"/>
    <property type="evidence" value="ECO:0007669"/>
    <property type="project" value="UniProtKB-UniRule"/>
</dbReference>
<dbReference type="InterPro" id="IPR000719">
    <property type="entry name" value="Prot_kinase_dom"/>
</dbReference>
<organism evidence="11 12">
    <name type="scientific">Dulcicalothrix desertica PCC 7102</name>
    <dbReference type="NCBI Taxonomy" id="232991"/>
    <lineage>
        <taxon>Bacteria</taxon>
        <taxon>Bacillati</taxon>
        <taxon>Cyanobacteriota</taxon>
        <taxon>Cyanophyceae</taxon>
        <taxon>Nostocales</taxon>
        <taxon>Calotrichaceae</taxon>
        <taxon>Dulcicalothrix</taxon>
    </lineage>
</organism>
<dbReference type="OrthoDB" id="506979at2"/>
<dbReference type="RefSeq" id="WP_127080201.1">
    <property type="nucleotide sequence ID" value="NZ_RSCL01000003.1"/>
</dbReference>
<dbReference type="SMART" id="SM00220">
    <property type="entry name" value="S_TKc"/>
    <property type="match status" value="1"/>
</dbReference>
<evidence type="ECO:0000313" key="11">
    <source>
        <dbReference type="EMBL" id="RUT08396.1"/>
    </source>
</evidence>
<evidence type="ECO:0000256" key="5">
    <source>
        <dbReference type="ARBA" id="ARBA00022777"/>
    </source>
</evidence>
<evidence type="ECO:0000259" key="10">
    <source>
        <dbReference type="PROSITE" id="PS50011"/>
    </source>
</evidence>
<dbReference type="CDD" id="cd14014">
    <property type="entry name" value="STKc_PknB_like"/>
    <property type="match status" value="1"/>
</dbReference>
<dbReference type="PROSITE" id="PS50011">
    <property type="entry name" value="PROTEIN_KINASE_DOM"/>
    <property type="match status" value="1"/>
</dbReference>
<comment type="caution">
    <text evidence="11">The sequence shown here is derived from an EMBL/GenBank/DDBJ whole genome shotgun (WGS) entry which is preliminary data.</text>
</comment>
<feature type="binding site" evidence="9">
    <location>
        <position position="42"/>
    </location>
    <ligand>
        <name>ATP</name>
        <dbReference type="ChEBI" id="CHEBI:30616"/>
    </ligand>
</feature>